<reference evidence="2 3" key="1">
    <citation type="submission" date="2020-01" db="EMBL/GenBank/DDBJ databases">
        <title>Insect and environment-associated Actinomycetes.</title>
        <authorList>
            <person name="Currrie C."/>
            <person name="Chevrette M."/>
            <person name="Carlson C."/>
            <person name="Stubbendieck R."/>
            <person name="Wendt-Pienkowski E."/>
        </authorList>
    </citation>
    <scope>NUCLEOTIDE SEQUENCE [LARGE SCALE GENOMIC DNA]</scope>
    <source>
        <strain evidence="2 3">SID8386</strain>
    </source>
</reference>
<proteinExistence type="predicted"/>
<dbReference type="Pfam" id="PF19449">
    <property type="entry name" value="DUF5987"/>
    <property type="match status" value="1"/>
</dbReference>
<dbReference type="InterPro" id="IPR013917">
    <property type="entry name" value="tRNA_wybutosine-synth"/>
</dbReference>
<organism evidence="2 3">
    <name type="scientific">Amycolatopsis rubida</name>
    <dbReference type="NCBI Taxonomy" id="112413"/>
    <lineage>
        <taxon>Bacteria</taxon>
        <taxon>Bacillati</taxon>
        <taxon>Actinomycetota</taxon>
        <taxon>Actinomycetes</taxon>
        <taxon>Pseudonocardiales</taxon>
        <taxon>Pseudonocardiaceae</taxon>
        <taxon>Amycolatopsis</taxon>
    </lineage>
</organism>
<keyword evidence="3" id="KW-1185">Reference proteome</keyword>
<evidence type="ECO:0000313" key="3">
    <source>
        <dbReference type="Proteomes" id="UP000470404"/>
    </source>
</evidence>
<evidence type="ECO:0000313" key="2">
    <source>
        <dbReference type="EMBL" id="NEC62908.1"/>
    </source>
</evidence>
<dbReference type="InterPro" id="IPR046029">
    <property type="entry name" value="DUF5987"/>
</dbReference>
<name>A0ABX0CD65_9PSEU</name>
<dbReference type="RefSeq" id="WP_067583486.1">
    <property type="nucleotide sequence ID" value="NZ_JAAGNC010000222.1"/>
</dbReference>
<gene>
    <name evidence="2" type="ORF">G3I59_46790</name>
</gene>
<sequence length="156" mass="16496">MESSSPERDLRTATLEAFAGTIVPGEKRAPDDRAIAGVSDGPGAVVAGAVELVETPATGITAGLDAVGARRAPTDRIEHLVGLAVRDVDVGSEARWTYGPADAEQRVTGPVVDFCLVATRRRHRDDLGLRVAGTDADRWLDVAGRRPGQFRLVEAD</sequence>
<evidence type="ECO:0000259" key="1">
    <source>
        <dbReference type="Pfam" id="PF08608"/>
    </source>
</evidence>
<comment type="caution">
    <text evidence="2">The sequence shown here is derived from an EMBL/GenBank/DDBJ whole genome shotgun (WGS) entry which is preliminary data.</text>
</comment>
<protein>
    <recommendedName>
        <fullName evidence="1">tRNA wybutosine-synthesis domain-containing protein</fullName>
    </recommendedName>
</protein>
<accession>A0ABX0CD65</accession>
<dbReference type="EMBL" id="JAAGNC010000222">
    <property type="protein sequence ID" value="NEC62908.1"/>
    <property type="molecule type" value="Genomic_DNA"/>
</dbReference>
<dbReference type="Pfam" id="PF08608">
    <property type="entry name" value="Wyosine_form"/>
    <property type="match status" value="1"/>
</dbReference>
<feature type="domain" description="tRNA wybutosine-synthesis" evidence="1">
    <location>
        <begin position="96"/>
        <end position="124"/>
    </location>
</feature>
<dbReference type="Proteomes" id="UP000470404">
    <property type="component" value="Unassembled WGS sequence"/>
</dbReference>